<dbReference type="OrthoDB" id="6077599at2759"/>
<dbReference type="STRING" id="69332.A0A388LTF1"/>
<dbReference type="Gene3D" id="3.40.525.10">
    <property type="entry name" value="CRAL-TRIO lipid binding domain"/>
    <property type="match status" value="1"/>
</dbReference>
<feature type="region of interest" description="Disordered" evidence="1">
    <location>
        <begin position="1"/>
        <end position="34"/>
    </location>
</feature>
<feature type="compositionally biased region" description="Basic and acidic residues" evidence="1">
    <location>
        <begin position="52"/>
        <end position="62"/>
    </location>
</feature>
<dbReference type="AlphaFoldDB" id="A0A388LTF1"/>
<proteinExistence type="predicted"/>
<dbReference type="InterPro" id="IPR036865">
    <property type="entry name" value="CRAL-TRIO_dom_sf"/>
</dbReference>
<accession>A0A388LTF1</accession>
<comment type="caution">
    <text evidence="3">The sequence shown here is derived from an EMBL/GenBank/DDBJ whole genome shotgun (WGS) entry which is preliminary data.</text>
</comment>
<feature type="compositionally biased region" description="Polar residues" evidence="1">
    <location>
        <begin position="22"/>
        <end position="34"/>
    </location>
</feature>
<dbReference type="EMBL" id="BFEA01000522">
    <property type="protein sequence ID" value="GBG85539.1"/>
    <property type="molecule type" value="Genomic_DNA"/>
</dbReference>
<keyword evidence="4" id="KW-1185">Reference proteome</keyword>
<feature type="region of interest" description="Disordered" evidence="1">
    <location>
        <begin position="119"/>
        <end position="228"/>
    </location>
</feature>
<feature type="compositionally biased region" description="Low complexity" evidence="1">
    <location>
        <begin position="154"/>
        <end position="168"/>
    </location>
</feature>
<sequence length="726" mass="75942">MVGNFPLDSASAIGRTGGDRGGSTQAASGGQENSVGRLAAKYGLVQRHQDGTVELVAGDHGRSGSRGEGGERKATGSERGLSRDLTRAAIEEARYRLEKHGDRAKMSIKLGELQESSRIRRPGFDGGISVVPPLTSPKGSGVDMPSLAGTPTPSSRSSSSISSAQGTLEEGERLGVVGGGGGGIKSTAGASPRSLGSLTTSPSSVASSNYGSATEGGAERRGVGLGGEKPGPLSSGVGDWHMMQGIDKFLELGLVAQQSPRFTEMIMEMAAVAAMREGGYLGGRREGEEVVLMGDGTNTVDEKSGEMATRQFRKSVSAIADLKRENGLVASSPSSPMSYGSKGGGGGGSLLKSQSLTFGRLEKTNRLKGYGSADAAREKEERSRRMQVYRPHDYDRVNTEVTITLTGLVNIDRKDSLGRPIVVVDASFIPPPRLRFAAVAMIRERMDPIVQEPYVLVFVMTPKNLHKAAPTKVPAWWCLKVYRHLPRPYKKNVQRVVFIHPTLWFSIIFKVIQPFLSSKVYRKFVRASMLSDIEEQVGGEIKLSQIALAPHVFVHDKKVIAHGSFLKEVKEALMDKPLAAVAKVVEAVNGRGEGLATAVSSMRPIPLASSSADVGGIEVDGRSTAPAAAAAAAVRPPVAPLPLAPRTPTAGGHSGGPTGTLSPARILDSGGGGAGAEGTRKSPRSMSSSSFRSAGASVGITTTAAVRGLSALPSAKSQETTASQTQ</sequence>
<evidence type="ECO:0000313" key="3">
    <source>
        <dbReference type="EMBL" id="GBG85539.1"/>
    </source>
</evidence>
<dbReference type="Pfam" id="PF13716">
    <property type="entry name" value="CRAL_TRIO_2"/>
    <property type="match status" value="1"/>
</dbReference>
<feature type="compositionally biased region" description="Low complexity" evidence="1">
    <location>
        <begin position="684"/>
        <end position="696"/>
    </location>
</feature>
<feature type="compositionally biased region" description="Basic and acidic residues" evidence="1">
    <location>
        <begin position="68"/>
        <end position="84"/>
    </location>
</feature>
<evidence type="ECO:0000313" key="4">
    <source>
        <dbReference type="Proteomes" id="UP000265515"/>
    </source>
</evidence>
<feature type="region of interest" description="Disordered" evidence="1">
    <location>
        <begin position="52"/>
        <end position="84"/>
    </location>
</feature>
<evidence type="ECO:0000256" key="1">
    <source>
        <dbReference type="SAM" id="MobiDB-lite"/>
    </source>
</evidence>
<dbReference type="Gramene" id="GBG85539">
    <property type="protein sequence ID" value="GBG85539"/>
    <property type="gene ID" value="CBR_g40177"/>
</dbReference>
<reference evidence="3 4" key="1">
    <citation type="journal article" date="2018" name="Cell">
        <title>The Chara Genome: Secondary Complexity and Implications for Plant Terrestrialization.</title>
        <authorList>
            <person name="Nishiyama T."/>
            <person name="Sakayama H."/>
            <person name="Vries J.D."/>
            <person name="Buschmann H."/>
            <person name="Saint-Marcoux D."/>
            <person name="Ullrich K.K."/>
            <person name="Haas F.B."/>
            <person name="Vanderstraeten L."/>
            <person name="Becker D."/>
            <person name="Lang D."/>
            <person name="Vosolsobe S."/>
            <person name="Rombauts S."/>
            <person name="Wilhelmsson P.K.I."/>
            <person name="Janitza P."/>
            <person name="Kern R."/>
            <person name="Heyl A."/>
            <person name="Rumpler F."/>
            <person name="Villalobos L.I.A.C."/>
            <person name="Clay J.M."/>
            <person name="Skokan R."/>
            <person name="Toyoda A."/>
            <person name="Suzuki Y."/>
            <person name="Kagoshima H."/>
            <person name="Schijlen E."/>
            <person name="Tajeshwar N."/>
            <person name="Catarino B."/>
            <person name="Hetherington A.J."/>
            <person name="Saltykova A."/>
            <person name="Bonnot C."/>
            <person name="Breuninger H."/>
            <person name="Symeonidi A."/>
            <person name="Radhakrishnan G.V."/>
            <person name="Van Nieuwerburgh F."/>
            <person name="Deforce D."/>
            <person name="Chang C."/>
            <person name="Karol K.G."/>
            <person name="Hedrich R."/>
            <person name="Ulvskov P."/>
            <person name="Glockner G."/>
            <person name="Delwiche C.F."/>
            <person name="Petrasek J."/>
            <person name="Van de Peer Y."/>
            <person name="Friml J."/>
            <person name="Beilby M."/>
            <person name="Dolan L."/>
            <person name="Kohara Y."/>
            <person name="Sugano S."/>
            <person name="Fujiyama A."/>
            <person name="Delaux P.-M."/>
            <person name="Quint M."/>
            <person name="TheiBen G."/>
            <person name="Hagemann M."/>
            <person name="Harholt J."/>
            <person name="Dunand C."/>
            <person name="Zachgo S."/>
            <person name="Langdale J."/>
            <person name="Maumus F."/>
            <person name="Straeten D.V.D."/>
            <person name="Gould S.B."/>
            <person name="Rensing S.A."/>
        </authorList>
    </citation>
    <scope>NUCLEOTIDE SEQUENCE [LARGE SCALE GENOMIC DNA]</scope>
    <source>
        <strain evidence="3 4">S276</strain>
    </source>
</reference>
<evidence type="ECO:0000259" key="2">
    <source>
        <dbReference type="PROSITE" id="PS50191"/>
    </source>
</evidence>
<feature type="compositionally biased region" description="Low complexity" evidence="1">
    <location>
        <begin position="197"/>
        <end position="208"/>
    </location>
</feature>
<dbReference type="InterPro" id="IPR001251">
    <property type="entry name" value="CRAL-TRIO_dom"/>
</dbReference>
<protein>
    <recommendedName>
        <fullName evidence="2">CRAL-TRIO domain-containing protein</fullName>
    </recommendedName>
</protein>
<dbReference type="SUPFAM" id="SSF52087">
    <property type="entry name" value="CRAL/TRIO domain"/>
    <property type="match status" value="1"/>
</dbReference>
<dbReference type="Proteomes" id="UP000265515">
    <property type="component" value="Unassembled WGS sequence"/>
</dbReference>
<dbReference type="PROSITE" id="PS50191">
    <property type="entry name" value="CRAL_TRIO"/>
    <property type="match status" value="1"/>
</dbReference>
<organism evidence="3 4">
    <name type="scientific">Chara braunii</name>
    <name type="common">Braun's stonewort</name>
    <dbReference type="NCBI Taxonomy" id="69332"/>
    <lineage>
        <taxon>Eukaryota</taxon>
        <taxon>Viridiplantae</taxon>
        <taxon>Streptophyta</taxon>
        <taxon>Charophyceae</taxon>
        <taxon>Charales</taxon>
        <taxon>Characeae</taxon>
        <taxon>Chara</taxon>
    </lineage>
</organism>
<dbReference type="CDD" id="cd00170">
    <property type="entry name" value="SEC14"/>
    <property type="match status" value="1"/>
</dbReference>
<feature type="domain" description="CRAL-TRIO" evidence="2">
    <location>
        <begin position="393"/>
        <end position="553"/>
    </location>
</feature>
<feature type="region of interest" description="Disordered" evidence="1">
    <location>
        <begin position="639"/>
        <end position="696"/>
    </location>
</feature>
<gene>
    <name evidence="3" type="ORF">CBR_g40177</name>
</gene>
<name>A0A388LTF1_CHABU</name>